<dbReference type="Gene3D" id="1.20.1260.10">
    <property type="match status" value="1"/>
</dbReference>
<proteinExistence type="inferred from homology"/>
<dbReference type="EMBL" id="LR796274">
    <property type="protein sequence ID" value="CAB4133633.1"/>
    <property type="molecule type" value="Genomic_DNA"/>
</dbReference>
<dbReference type="InterPro" id="IPR012347">
    <property type="entry name" value="Ferritin-like"/>
</dbReference>
<name>A0A6J5LJX0_9CAUD</name>
<dbReference type="PANTHER" id="PTHR42932">
    <property type="entry name" value="GENERAL STRESS PROTEIN 20U"/>
    <property type="match status" value="1"/>
</dbReference>
<gene>
    <name evidence="3" type="ORF">UFOVP257_355</name>
</gene>
<dbReference type="InterPro" id="IPR008331">
    <property type="entry name" value="Ferritin_DPS_dom"/>
</dbReference>
<evidence type="ECO:0000259" key="2">
    <source>
        <dbReference type="Pfam" id="PF00210"/>
    </source>
</evidence>
<dbReference type="PANTHER" id="PTHR42932:SF3">
    <property type="entry name" value="DNA PROTECTION DURING STARVATION PROTEIN"/>
    <property type="match status" value="1"/>
</dbReference>
<dbReference type="Pfam" id="PF00210">
    <property type="entry name" value="Ferritin"/>
    <property type="match status" value="1"/>
</dbReference>
<dbReference type="InterPro" id="IPR023188">
    <property type="entry name" value="DPS_DNA-bd_CS"/>
</dbReference>
<feature type="domain" description="Ferritin/DPS" evidence="2">
    <location>
        <begin position="6"/>
        <end position="143"/>
    </location>
</feature>
<accession>A0A6J5LJX0</accession>
<dbReference type="PRINTS" id="PR01346">
    <property type="entry name" value="HELNAPAPROT"/>
</dbReference>
<keyword evidence="3" id="KW-0238">DNA-binding</keyword>
<evidence type="ECO:0000256" key="1">
    <source>
        <dbReference type="ARBA" id="ARBA00009497"/>
    </source>
</evidence>
<dbReference type="PIRSF" id="PIRSF005900">
    <property type="entry name" value="Dps"/>
    <property type="match status" value="1"/>
</dbReference>
<dbReference type="CDD" id="cd01043">
    <property type="entry name" value="DPS"/>
    <property type="match status" value="1"/>
</dbReference>
<dbReference type="SUPFAM" id="SSF47240">
    <property type="entry name" value="Ferritin-like"/>
    <property type="match status" value="1"/>
</dbReference>
<dbReference type="PROSITE" id="PS00818">
    <property type="entry name" value="DPS_1"/>
    <property type="match status" value="1"/>
</dbReference>
<dbReference type="InterPro" id="IPR002177">
    <property type="entry name" value="DPS_DNA-bd"/>
</dbReference>
<protein>
    <submittedName>
        <fullName evidence="3">Dps DNA-binding ferritin-like protein (Oxidative damage protectant)</fullName>
    </submittedName>
</protein>
<sequence>MDELQKALKIAFASEYAFALKAQNFHWNVEGPLFPQLHMLFDTIYSEVYESIDPFAENIRKIGAFTPASFSRFSVLTMIDDETEILHADQMVAELLQDSEKMQEMFKIVFMAAEELGEHGLSNFLADRQDAHAKHSWMLRSTLK</sequence>
<dbReference type="GO" id="GO:0008199">
    <property type="term" value="F:ferric iron binding"/>
    <property type="evidence" value="ECO:0007669"/>
    <property type="project" value="InterPro"/>
</dbReference>
<dbReference type="InterPro" id="IPR009078">
    <property type="entry name" value="Ferritin-like_SF"/>
</dbReference>
<reference evidence="3" key="1">
    <citation type="submission" date="2020-04" db="EMBL/GenBank/DDBJ databases">
        <authorList>
            <person name="Chiriac C."/>
            <person name="Salcher M."/>
            <person name="Ghai R."/>
            <person name="Kavagutti S V."/>
        </authorList>
    </citation>
    <scope>NUCLEOTIDE SEQUENCE</scope>
</reference>
<comment type="similarity">
    <text evidence="1">Belongs to the Dps family.</text>
</comment>
<organism evidence="3">
    <name type="scientific">uncultured Caudovirales phage</name>
    <dbReference type="NCBI Taxonomy" id="2100421"/>
    <lineage>
        <taxon>Viruses</taxon>
        <taxon>Duplodnaviria</taxon>
        <taxon>Heunggongvirae</taxon>
        <taxon>Uroviricota</taxon>
        <taxon>Caudoviricetes</taxon>
        <taxon>Peduoviridae</taxon>
        <taxon>Maltschvirus</taxon>
        <taxon>Maltschvirus maltsch</taxon>
    </lineage>
</organism>
<evidence type="ECO:0000313" key="3">
    <source>
        <dbReference type="EMBL" id="CAB4133633.1"/>
    </source>
</evidence>
<dbReference type="GO" id="GO:0003677">
    <property type="term" value="F:DNA binding"/>
    <property type="evidence" value="ECO:0007669"/>
    <property type="project" value="UniProtKB-KW"/>
</dbReference>
<dbReference type="GO" id="GO:0016722">
    <property type="term" value="F:oxidoreductase activity, acting on metal ions"/>
    <property type="evidence" value="ECO:0007669"/>
    <property type="project" value="InterPro"/>
</dbReference>